<proteinExistence type="predicted"/>
<name>A0A9W8ACF4_9FUNG</name>
<keyword evidence="2" id="KW-1185">Reference proteome</keyword>
<dbReference type="AlphaFoldDB" id="A0A9W8ACF4"/>
<sequence>MSYSSAITPQDALYYAGAHVGICSSQLQASNVYSVPDGSDSERYELSGLTLDLFEPVVVEQCYVYYDGDMVDVWNVRIHCSDQNINVNVQRESGTVVEANGSSGGSDYSGHDW</sequence>
<organism evidence="1 2">
    <name type="scientific">Tieghemiomyces parasiticus</name>
    <dbReference type="NCBI Taxonomy" id="78921"/>
    <lineage>
        <taxon>Eukaryota</taxon>
        <taxon>Fungi</taxon>
        <taxon>Fungi incertae sedis</taxon>
        <taxon>Zoopagomycota</taxon>
        <taxon>Kickxellomycotina</taxon>
        <taxon>Dimargaritomycetes</taxon>
        <taxon>Dimargaritales</taxon>
        <taxon>Dimargaritaceae</taxon>
        <taxon>Tieghemiomyces</taxon>
    </lineage>
</organism>
<comment type="caution">
    <text evidence="1">The sequence shown here is derived from an EMBL/GenBank/DDBJ whole genome shotgun (WGS) entry which is preliminary data.</text>
</comment>
<dbReference type="EMBL" id="JANBPT010000290">
    <property type="protein sequence ID" value="KAJ1924156.1"/>
    <property type="molecule type" value="Genomic_DNA"/>
</dbReference>
<accession>A0A9W8ACF4</accession>
<dbReference type="Proteomes" id="UP001150569">
    <property type="component" value="Unassembled WGS sequence"/>
</dbReference>
<protein>
    <submittedName>
        <fullName evidence="1">Uncharacterized protein</fullName>
    </submittedName>
</protein>
<evidence type="ECO:0000313" key="1">
    <source>
        <dbReference type="EMBL" id="KAJ1924156.1"/>
    </source>
</evidence>
<evidence type="ECO:0000313" key="2">
    <source>
        <dbReference type="Proteomes" id="UP001150569"/>
    </source>
</evidence>
<reference evidence="1" key="1">
    <citation type="submission" date="2022-07" db="EMBL/GenBank/DDBJ databases">
        <title>Phylogenomic reconstructions and comparative analyses of Kickxellomycotina fungi.</title>
        <authorList>
            <person name="Reynolds N.K."/>
            <person name="Stajich J.E."/>
            <person name="Barry K."/>
            <person name="Grigoriev I.V."/>
            <person name="Crous P."/>
            <person name="Smith M.E."/>
        </authorList>
    </citation>
    <scope>NUCLEOTIDE SEQUENCE</scope>
    <source>
        <strain evidence="1">RSA 861</strain>
    </source>
</reference>
<gene>
    <name evidence="1" type="ORF">IWQ60_005414</name>
</gene>